<evidence type="ECO:0000313" key="2">
    <source>
        <dbReference type="EMBL" id="USQ79973.1"/>
    </source>
</evidence>
<protein>
    <submittedName>
        <fullName evidence="2">DsbA family oxidoreductase</fullName>
    </submittedName>
</protein>
<name>A0ABY4YTC3_9MICO</name>
<dbReference type="Proteomes" id="UP001056455">
    <property type="component" value="Chromosome"/>
</dbReference>
<sequence length="219" mass="24263">MSAPLKVDIWSDIACPWCYIGKRKFERAVDQFSAEGREVEVEYHSFELSPDTPVDFEGSTTEFLSERKGMPVDQVEGMLAQVTSIASSVGLDYDFDKVVHTNTLRAHQVLHLAKAKGLQAQLKERLLKAYFEQGRHIGRAEDLADLAAEVGLDRAEVLAALESEEFLADVRADMNQARAYGISGVPFFVIDQKYGVSGAQESDAFVQALTQAWDERASA</sequence>
<dbReference type="Pfam" id="PF01323">
    <property type="entry name" value="DSBA"/>
    <property type="match status" value="1"/>
</dbReference>
<dbReference type="CDD" id="cd03024">
    <property type="entry name" value="DsbA_FrnE"/>
    <property type="match status" value="1"/>
</dbReference>
<reference evidence="2" key="1">
    <citation type="submission" date="2022-06" db="EMBL/GenBank/DDBJ databases">
        <title>Ornithinimicrobium HY1793.</title>
        <authorList>
            <person name="Huang Y."/>
        </authorList>
    </citation>
    <scope>NUCLEOTIDE SEQUENCE</scope>
    <source>
        <strain evidence="2">HY1793</strain>
    </source>
</reference>
<feature type="domain" description="DSBA-like thioredoxin" evidence="1">
    <location>
        <begin position="7"/>
        <end position="209"/>
    </location>
</feature>
<dbReference type="InterPro" id="IPR001853">
    <property type="entry name" value="DSBA-like_thioredoxin_dom"/>
</dbReference>
<gene>
    <name evidence="2" type="ORF">NF556_20695</name>
</gene>
<dbReference type="RefSeq" id="WP_252593178.1">
    <property type="nucleotide sequence ID" value="NZ_CP099489.1"/>
</dbReference>
<dbReference type="PANTHER" id="PTHR13887">
    <property type="entry name" value="GLUTATHIONE S-TRANSFERASE KAPPA"/>
    <property type="match status" value="1"/>
</dbReference>
<dbReference type="SUPFAM" id="SSF52833">
    <property type="entry name" value="Thioredoxin-like"/>
    <property type="match status" value="1"/>
</dbReference>
<dbReference type="EMBL" id="CP099489">
    <property type="protein sequence ID" value="USQ79973.1"/>
    <property type="molecule type" value="Genomic_DNA"/>
</dbReference>
<dbReference type="InterPro" id="IPR036249">
    <property type="entry name" value="Thioredoxin-like_sf"/>
</dbReference>
<keyword evidence="3" id="KW-1185">Reference proteome</keyword>
<organism evidence="2 3">
    <name type="scientific">Ornithinimicrobium faecis</name>
    <dbReference type="NCBI Taxonomy" id="2934158"/>
    <lineage>
        <taxon>Bacteria</taxon>
        <taxon>Bacillati</taxon>
        <taxon>Actinomycetota</taxon>
        <taxon>Actinomycetes</taxon>
        <taxon>Micrococcales</taxon>
        <taxon>Ornithinimicrobiaceae</taxon>
        <taxon>Ornithinimicrobium</taxon>
    </lineage>
</organism>
<evidence type="ECO:0000313" key="3">
    <source>
        <dbReference type="Proteomes" id="UP001056455"/>
    </source>
</evidence>
<dbReference type="PANTHER" id="PTHR13887:SF41">
    <property type="entry name" value="THIOREDOXIN SUPERFAMILY PROTEIN"/>
    <property type="match status" value="1"/>
</dbReference>
<proteinExistence type="predicted"/>
<dbReference type="Gene3D" id="3.40.30.10">
    <property type="entry name" value="Glutaredoxin"/>
    <property type="match status" value="1"/>
</dbReference>
<accession>A0ABY4YTC3</accession>
<evidence type="ECO:0000259" key="1">
    <source>
        <dbReference type="Pfam" id="PF01323"/>
    </source>
</evidence>